<dbReference type="SMART" id="SM00533">
    <property type="entry name" value="MUTSd"/>
    <property type="match status" value="1"/>
</dbReference>
<dbReference type="SUPFAM" id="SSF52540">
    <property type="entry name" value="P-loop containing nucleoside triphosphate hydrolases"/>
    <property type="match status" value="1"/>
</dbReference>
<evidence type="ECO:0000256" key="2">
    <source>
        <dbReference type="ARBA" id="ARBA00021982"/>
    </source>
</evidence>
<protein>
    <recommendedName>
        <fullName evidence="2 9">DNA mismatch repair protein MutS</fullName>
    </recommendedName>
</protein>
<dbReference type="SUPFAM" id="SSF53150">
    <property type="entry name" value="DNA repair protein MutS, domain II"/>
    <property type="match status" value="1"/>
</dbReference>
<dbReference type="HAMAP" id="MF_00096">
    <property type="entry name" value="MutS"/>
    <property type="match status" value="1"/>
</dbReference>
<dbReference type="NCBIfam" id="TIGR01070">
    <property type="entry name" value="mutS1"/>
    <property type="match status" value="1"/>
</dbReference>
<dbReference type="FunFam" id="3.40.1170.10:FF:000001">
    <property type="entry name" value="DNA mismatch repair protein MutS"/>
    <property type="match status" value="1"/>
</dbReference>
<dbReference type="PANTHER" id="PTHR11361">
    <property type="entry name" value="DNA MISMATCH REPAIR PROTEIN MUTS FAMILY MEMBER"/>
    <property type="match status" value="1"/>
</dbReference>
<dbReference type="Gene3D" id="3.40.50.300">
    <property type="entry name" value="P-loop containing nucleotide triphosphate hydrolases"/>
    <property type="match status" value="1"/>
</dbReference>
<dbReference type="InterPro" id="IPR007860">
    <property type="entry name" value="DNA_mmatch_repair_MutS_con_dom"/>
</dbReference>
<dbReference type="EMBL" id="AP021875">
    <property type="protein sequence ID" value="BBO73327.1"/>
    <property type="molecule type" value="Genomic_DNA"/>
</dbReference>
<dbReference type="GO" id="GO:0005829">
    <property type="term" value="C:cytosol"/>
    <property type="evidence" value="ECO:0007669"/>
    <property type="project" value="TreeGrafter"/>
</dbReference>
<keyword evidence="3 9" id="KW-0547">Nucleotide-binding</keyword>
<keyword evidence="7 9" id="KW-0234">DNA repair</keyword>
<dbReference type="InterPro" id="IPR036187">
    <property type="entry name" value="DNA_mismatch_repair_MutS_sf"/>
</dbReference>
<dbReference type="SUPFAM" id="SSF55271">
    <property type="entry name" value="DNA repair protein MutS, domain I"/>
    <property type="match status" value="1"/>
</dbReference>
<feature type="domain" description="DNA mismatch repair proteins mutS family" evidence="11">
    <location>
        <begin position="695"/>
        <end position="711"/>
    </location>
</feature>
<dbReference type="InterPro" id="IPR036678">
    <property type="entry name" value="MutS_con_dom_sf"/>
</dbReference>
<dbReference type="InterPro" id="IPR007696">
    <property type="entry name" value="DNA_mismatch_repair_MutS_core"/>
</dbReference>
<dbReference type="InterPro" id="IPR005748">
    <property type="entry name" value="DNA_mismatch_repair_MutS"/>
</dbReference>
<dbReference type="InterPro" id="IPR007695">
    <property type="entry name" value="DNA_mismatch_repair_MutS-lik_N"/>
</dbReference>
<dbReference type="InterPro" id="IPR016151">
    <property type="entry name" value="DNA_mismatch_repair_MutS_N"/>
</dbReference>
<dbReference type="Proteomes" id="UP000427769">
    <property type="component" value="Chromosome"/>
</dbReference>
<organism evidence="12 13">
    <name type="scientific">Desulfosarcina widdelii</name>
    <dbReference type="NCBI Taxonomy" id="947919"/>
    <lineage>
        <taxon>Bacteria</taxon>
        <taxon>Pseudomonadati</taxon>
        <taxon>Thermodesulfobacteriota</taxon>
        <taxon>Desulfobacteria</taxon>
        <taxon>Desulfobacterales</taxon>
        <taxon>Desulfosarcinaceae</taxon>
        <taxon>Desulfosarcina</taxon>
    </lineage>
</organism>
<dbReference type="SUPFAM" id="SSF48334">
    <property type="entry name" value="DNA repair protein MutS, domain III"/>
    <property type="match status" value="1"/>
</dbReference>
<dbReference type="AlphaFoldDB" id="A0A5K7ZA25"/>
<dbReference type="Pfam" id="PF01624">
    <property type="entry name" value="MutS_I"/>
    <property type="match status" value="1"/>
</dbReference>
<dbReference type="RefSeq" id="WP_155302446.1">
    <property type="nucleotide sequence ID" value="NZ_AP021875.1"/>
</dbReference>
<reference evidence="12 13" key="1">
    <citation type="submission" date="2019-11" db="EMBL/GenBank/DDBJ databases">
        <title>Comparative genomics of hydrocarbon-degrading Desulfosarcina strains.</title>
        <authorList>
            <person name="Watanabe M."/>
            <person name="Kojima H."/>
            <person name="Fukui M."/>
        </authorList>
    </citation>
    <scope>NUCLEOTIDE SEQUENCE [LARGE SCALE GENOMIC DNA]</scope>
    <source>
        <strain evidence="12 13">PP31</strain>
    </source>
</reference>
<dbReference type="FunFam" id="3.40.50.300:FF:001579">
    <property type="entry name" value="DNA mismatch repair protein MutS"/>
    <property type="match status" value="1"/>
</dbReference>
<evidence type="ECO:0000259" key="11">
    <source>
        <dbReference type="PROSITE" id="PS00486"/>
    </source>
</evidence>
<dbReference type="PIRSF" id="PIRSF037677">
    <property type="entry name" value="DNA_mis_repair_Msh6"/>
    <property type="match status" value="1"/>
</dbReference>
<dbReference type="GO" id="GO:0005524">
    <property type="term" value="F:ATP binding"/>
    <property type="evidence" value="ECO:0007669"/>
    <property type="project" value="UniProtKB-UniRule"/>
</dbReference>
<feature type="binding site" evidence="9">
    <location>
        <begin position="621"/>
        <end position="628"/>
    </location>
    <ligand>
        <name>ATP</name>
        <dbReference type="ChEBI" id="CHEBI:30616"/>
    </ligand>
</feature>
<comment type="similarity">
    <text evidence="1 9 10">Belongs to the DNA mismatch repair MutS family.</text>
</comment>
<gene>
    <name evidence="9 12" type="primary">mutS</name>
    <name evidence="12" type="ORF">DSCW_07440</name>
</gene>
<dbReference type="GO" id="GO:0003684">
    <property type="term" value="F:damaged DNA binding"/>
    <property type="evidence" value="ECO:0007669"/>
    <property type="project" value="UniProtKB-UniRule"/>
</dbReference>
<evidence type="ECO:0000256" key="10">
    <source>
        <dbReference type="RuleBase" id="RU003756"/>
    </source>
</evidence>
<dbReference type="Pfam" id="PF00488">
    <property type="entry name" value="MutS_V"/>
    <property type="match status" value="1"/>
</dbReference>
<dbReference type="InterPro" id="IPR017261">
    <property type="entry name" value="DNA_mismatch_repair_MutS/MSH"/>
</dbReference>
<evidence type="ECO:0000256" key="9">
    <source>
        <dbReference type="HAMAP-Rule" id="MF_00096"/>
    </source>
</evidence>
<evidence type="ECO:0000256" key="4">
    <source>
        <dbReference type="ARBA" id="ARBA00022763"/>
    </source>
</evidence>
<proteinExistence type="inferred from homology"/>
<dbReference type="GO" id="GO:0030983">
    <property type="term" value="F:mismatched DNA binding"/>
    <property type="evidence" value="ECO:0007669"/>
    <property type="project" value="InterPro"/>
</dbReference>
<evidence type="ECO:0000256" key="5">
    <source>
        <dbReference type="ARBA" id="ARBA00022840"/>
    </source>
</evidence>
<accession>A0A5K7ZA25</accession>
<keyword evidence="5 9" id="KW-0067">ATP-binding</keyword>
<dbReference type="Pfam" id="PF05192">
    <property type="entry name" value="MutS_III"/>
    <property type="match status" value="1"/>
</dbReference>
<dbReference type="InterPro" id="IPR007861">
    <property type="entry name" value="DNA_mismatch_repair_MutS_clamp"/>
</dbReference>
<evidence type="ECO:0000256" key="8">
    <source>
        <dbReference type="ARBA" id="ARBA00024647"/>
    </source>
</evidence>
<dbReference type="KEGG" id="dwd:DSCW_07440"/>
<evidence type="ECO:0000256" key="6">
    <source>
        <dbReference type="ARBA" id="ARBA00023125"/>
    </source>
</evidence>
<dbReference type="InterPro" id="IPR045076">
    <property type="entry name" value="MutS"/>
</dbReference>
<dbReference type="Gene3D" id="3.30.420.110">
    <property type="entry name" value="MutS, connector domain"/>
    <property type="match status" value="1"/>
</dbReference>
<dbReference type="SMART" id="SM00534">
    <property type="entry name" value="MUTSac"/>
    <property type="match status" value="1"/>
</dbReference>
<dbReference type="OrthoDB" id="9802448at2"/>
<evidence type="ECO:0000256" key="1">
    <source>
        <dbReference type="ARBA" id="ARBA00006271"/>
    </source>
</evidence>
<dbReference type="GO" id="GO:0006298">
    <property type="term" value="P:mismatch repair"/>
    <property type="evidence" value="ECO:0007669"/>
    <property type="project" value="UniProtKB-UniRule"/>
</dbReference>
<dbReference type="Gene3D" id="1.10.1420.10">
    <property type="match status" value="2"/>
</dbReference>
<dbReference type="InterPro" id="IPR000432">
    <property type="entry name" value="DNA_mismatch_repair_MutS_C"/>
</dbReference>
<dbReference type="InterPro" id="IPR027417">
    <property type="entry name" value="P-loop_NTPase"/>
</dbReference>
<evidence type="ECO:0000256" key="3">
    <source>
        <dbReference type="ARBA" id="ARBA00022741"/>
    </source>
</evidence>
<keyword evidence="4 9" id="KW-0227">DNA damage</keyword>
<sequence>MATAKTTPMMQQYLSIKERYPDVLLFYRMGDFYEMFFEDAQLASRELEITLTSRNKKDEAAIPMCGVPHRAARGYIARLIEKGYKVAICDQMEDPKSAKGLVKRDVVRVVTPGMIIEDELLDEKSNNYILAVSRCRQMLGLASLDISTGTFRLTETKNPAAVIDEIMRVAPKEILLPESLVSDEPFCTIFGQDSNRAVSLMEDRMFAFDVSRRRLLEQFDTLSLEGFGCESLKAGVGAAGALIQYVSETQRQKIEHLQSIQTYSLDRFLVVDDQSCRNLELSANLRNGTRQGTLLGIVDQTVTAMGGRLMAHWLRYPLLDPVRIEERQDAVADAIAQMQTRKQLRESLKAVRDLERLGSKISMGHGNARDLTALKQSIQALTAIFVNLEGLTAPFFRYDTDIGVLNELADLIDRAIREDAPPVIGEGGMIRKGYHEELDELIRISRDGKGWLAELEEKERNHTGINTLKVRFNKVFGYFIEVPRSHSEAVPDHYVRKQTLVNAERYITDDLKQFEARVLNAEEQRASLEQEIFLDVRDKVKKRHTDIQDVARFIARVDCLAAFAEVAQNNDYCRPQINTDGTLDIREGRHPVVEKLITAERFVPNAIVLDNRENQVLIITGPNMAGKSTVLRQVALMTIMAQMGAFVPAERAGISITDRIFTRVGALDNLSAGQSTFMVEMQETANIVNNATADSLIILDEIGRGTSTYDGLSIAWAVAEYLHDLNGTGTRTLFATHYHELTELEEQFDRVKNYNIAVKEWNEEIIFLRKLVKGGTNRSYGIQVARLAGIPEPVVRRAKKILARVEAGEHPRVDNSAAAAKKTKPAKGHVQLGLFSSMERKLVESLQLMDVSRMTPIDALNALNELQIKAQSIVY</sequence>
<dbReference type="PANTHER" id="PTHR11361:SF34">
    <property type="entry name" value="DNA MISMATCH REPAIR PROTEIN MSH1, MITOCHONDRIAL"/>
    <property type="match status" value="1"/>
</dbReference>
<keyword evidence="13" id="KW-1185">Reference proteome</keyword>
<evidence type="ECO:0000313" key="13">
    <source>
        <dbReference type="Proteomes" id="UP000427769"/>
    </source>
</evidence>
<keyword evidence="6 9" id="KW-0238">DNA-binding</keyword>
<evidence type="ECO:0000256" key="7">
    <source>
        <dbReference type="ARBA" id="ARBA00023204"/>
    </source>
</evidence>
<evidence type="ECO:0000313" key="12">
    <source>
        <dbReference type="EMBL" id="BBO73327.1"/>
    </source>
</evidence>
<dbReference type="NCBIfam" id="NF003810">
    <property type="entry name" value="PRK05399.1"/>
    <property type="match status" value="1"/>
</dbReference>
<dbReference type="Gene3D" id="3.40.1170.10">
    <property type="entry name" value="DNA repair protein MutS, domain I"/>
    <property type="match status" value="1"/>
</dbReference>
<name>A0A5K7ZA25_9BACT</name>
<dbReference type="Pfam" id="PF05190">
    <property type="entry name" value="MutS_IV"/>
    <property type="match status" value="1"/>
</dbReference>
<dbReference type="GO" id="GO:0140664">
    <property type="term" value="F:ATP-dependent DNA damage sensor activity"/>
    <property type="evidence" value="ECO:0007669"/>
    <property type="project" value="InterPro"/>
</dbReference>
<comment type="function">
    <text evidence="8 9">This protein is involved in the repair of mismatches in DNA. It is possible that it carries out the mismatch recognition step. This protein has a weak ATPase activity.</text>
</comment>
<dbReference type="Pfam" id="PF05188">
    <property type="entry name" value="MutS_II"/>
    <property type="match status" value="1"/>
</dbReference>
<dbReference type="CDD" id="cd03284">
    <property type="entry name" value="ABC_MutS1"/>
    <property type="match status" value="1"/>
</dbReference>
<dbReference type="PROSITE" id="PS00486">
    <property type="entry name" value="DNA_MISMATCH_REPAIR_2"/>
    <property type="match status" value="1"/>
</dbReference>